<comment type="cofactor">
    <cofactor evidence="18 19">
        <name>K(+)</name>
        <dbReference type="ChEBI" id="CHEBI:29103"/>
    </cofactor>
    <text evidence="18 19">Binds 1 potassium ion per subunit.</text>
</comment>
<dbReference type="RefSeq" id="WP_212903017.1">
    <property type="nucleotide sequence ID" value="NZ_BOPZ01000005.1"/>
</dbReference>
<evidence type="ECO:0000256" key="19">
    <source>
        <dbReference type="PIRNR" id="PIRNR017184"/>
    </source>
</evidence>
<feature type="domain" description="YjeF N-terminal" evidence="21">
    <location>
        <begin position="9"/>
        <end position="217"/>
    </location>
</feature>
<dbReference type="InterPro" id="IPR000631">
    <property type="entry name" value="CARKD"/>
</dbReference>
<accession>A0A919RYU5</accession>
<feature type="binding site" evidence="18">
    <location>
        <position position="127"/>
    </location>
    <ligand>
        <name>K(+)</name>
        <dbReference type="ChEBI" id="CHEBI:29103"/>
    </ligand>
</feature>
<comment type="catalytic activity">
    <reaction evidence="1 18 19">
        <text>(6R)-NADHX = (6S)-NADHX</text>
        <dbReference type="Rhea" id="RHEA:32215"/>
        <dbReference type="ChEBI" id="CHEBI:64074"/>
        <dbReference type="ChEBI" id="CHEBI:64075"/>
        <dbReference type="EC" id="5.1.99.6"/>
    </reaction>
</comment>
<reference evidence="22" key="1">
    <citation type="submission" date="2021-03" db="EMBL/GenBank/DDBJ databases">
        <title>Taxonomic study of Clostridium polyendosporum from meadow-gley soil under rice.</title>
        <authorList>
            <person name="Kobayashi H."/>
            <person name="Tanizawa Y."/>
            <person name="Yagura M."/>
        </authorList>
    </citation>
    <scope>NUCLEOTIDE SEQUENCE</scope>
    <source>
        <strain evidence="22">JCM 30710</strain>
    </source>
</reference>
<comment type="function">
    <text evidence="14 19">Bifunctional enzyme that catalyzes the epimerization of the S- and R-forms of NAD(P)HX and the dehydration of the S-form of NAD(P)HX at the expense of ADP, which is converted to AMP. This allows the repair of both epimers of NAD(P)HX, a damaged form of NAD(P)H that is a result of enzymatic or heat-dependent hydration.</text>
</comment>
<keyword evidence="12 17" id="KW-0456">Lyase</keyword>
<keyword evidence="7 17" id="KW-0067">ATP-binding</keyword>
<evidence type="ECO:0000256" key="3">
    <source>
        <dbReference type="ARBA" id="ARBA00006001"/>
    </source>
</evidence>
<dbReference type="SUPFAM" id="SSF64153">
    <property type="entry name" value="YjeF N-terminal domain-like"/>
    <property type="match status" value="1"/>
</dbReference>
<comment type="similarity">
    <text evidence="17">Belongs to the NnrD/CARKD family.</text>
</comment>
<feature type="binding site" evidence="17">
    <location>
        <position position="323"/>
    </location>
    <ligand>
        <name>(6S)-NADPHX</name>
        <dbReference type="ChEBI" id="CHEBI:64076"/>
    </ligand>
</feature>
<comment type="catalytic activity">
    <reaction evidence="15 17 19">
        <text>(6S)-NADHX + ADP = AMP + phosphate + NADH + H(+)</text>
        <dbReference type="Rhea" id="RHEA:32223"/>
        <dbReference type="ChEBI" id="CHEBI:15378"/>
        <dbReference type="ChEBI" id="CHEBI:43474"/>
        <dbReference type="ChEBI" id="CHEBI:57945"/>
        <dbReference type="ChEBI" id="CHEBI:64074"/>
        <dbReference type="ChEBI" id="CHEBI:456215"/>
        <dbReference type="ChEBI" id="CHEBI:456216"/>
        <dbReference type="EC" id="4.2.1.136"/>
    </reaction>
</comment>
<dbReference type="Gene3D" id="3.40.50.10260">
    <property type="entry name" value="YjeF N-terminal domain"/>
    <property type="match status" value="1"/>
</dbReference>
<evidence type="ECO:0000256" key="13">
    <source>
        <dbReference type="ARBA" id="ARBA00023268"/>
    </source>
</evidence>
<feature type="binding site" evidence="17">
    <location>
        <position position="440"/>
    </location>
    <ligand>
        <name>(6S)-NADPHX</name>
        <dbReference type="ChEBI" id="CHEBI:64076"/>
    </ligand>
</feature>
<feature type="binding site" evidence="18">
    <location>
        <begin position="131"/>
        <end position="137"/>
    </location>
    <ligand>
        <name>(6S)-NADPHX</name>
        <dbReference type="ChEBI" id="CHEBI:64076"/>
    </ligand>
</feature>
<dbReference type="PROSITE" id="PS51383">
    <property type="entry name" value="YJEF_C_3"/>
    <property type="match status" value="1"/>
</dbReference>
<keyword evidence="5 18" id="KW-0479">Metal-binding</keyword>
<evidence type="ECO:0000313" key="23">
    <source>
        <dbReference type="Proteomes" id="UP000679179"/>
    </source>
</evidence>
<evidence type="ECO:0000256" key="12">
    <source>
        <dbReference type="ARBA" id="ARBA00023239"/>
    </source>
</evidence>
<feature type="binding site" evidence="18">
    <location>
        <position position="56"/>
    </location>
    <ligand>
        <name>K(+)</name>
        <dbReference type="ChEBI" id="CHEBI:29103"/>
    </ligand>
</feature>
<evidence type="ECO:0000313" key="22">
    <source>
        <dbReference type="EMBL" id="GIM28279.1"/>
    </source>
</evidence>
<evidence type="ECO:0000256" key="8">
    <source>
        <dbReference type="ARBA" id="ARBA00022857"/>
    </source>
</evidence>
<dbReference type="HAMAP" id="MF_01965">
    <property type="entry name" value="NADHX_dehydratase"/>
    <property type="match status" value="1"/>
</dbReference>
<dbReference type="InterPro" id="IPR029056">
    <property type="entry name" value="Ribokinase-like"/>
</dbReference>
<dbReference type="Pfam" id="PF03853">
    <property type="entry name" value="YjeF_N"/>
    <property type="match status" value="1"/>
</dbReference>
<evidence type="ECO:0000256" key="10">
    <source>
        <dbReference type="ARBA" id="ARBA00023027"/>
    </source>
</evidence>
<evidence type="ECO:0000256" key="15">
    <source>
        <dbReference type="ARBA" id="ARBA00048238"/>
    </source>
</evidence>
<comment type="caution">
    <text evidence="22">The sequence shown here is derived from an EMBL/GenBank/DDBJ whole genome shotgun (WGS) entry which is preliminary data.</text>
</comment>
<dbReference type="EC" id="5.1.99.6" evidence="19"/>
<dbReference type="Pfam" id="PF01256">
    <property type="entry name" value="Carb_kinase"/>
    <property type="match status" value="1"/>
</dbReference>
<protein>
    <recommendedName>
        <fullName evidence="19">Bifunctional NAD(P)H-hydrate repair enzyme</fullName>
    </recommendedName>
    <alternativeName>
        <fullName evidence="19">Nicotinamide nucleotide repair protein</fullName>
    </alternativeName>
    <domain>
        <recommendedName>
            <fullName evidence="19">ADP-dependent (S)-NAD(P)H-hydrate dehydratase</fullName>
            <ecNumber evidence="19">4.2.1.136</ecNumber>
        </recommendedName>
        <alternativeName>
            <fullName evidence="19">ADP-dependent NAD(P)HX dehydratase</fullName>
        </alternativeName>
    </domain>
    <domain>
        <recommendedName>
            <fullName evidence="19">NAD(P)H-hydrate epimerase</fullName>
            <ecNumber evidence="19">5.1.99.6</ecNumber>
        </recommendedName>
    </domain>
</protein>
<feature type="binding site" evidence="18">
    <location>
        <position position="142"/>
    </location>
    <ligand>
        <name>(6S)-NADPHX</name>
        <dbReference type="ChEBI" id="CHEBI:64076"/>
    </ligand>
</feature>
<keyword evidence="8 17" id="KW-0521">NADP</keyword>
<dbReference type="PANTHER" id="PTHR12592">
    <property type="entry name" value="ATP-DEPENDENT (S)-NAD(P)H-HYDRATE DEHYDRATASE FAMILY MEMBER"/>
    <property type="match status" value="1"/>
</dbReference>
<dbReference type="SUPFAM" id="SSF53613">
    <property type="entry name" value="Ribokinase-like"/>
    <property type="match status" value="1"/>
</dbReference>
<comment type="cofactor">
    <cofactor evidence="17">
        <name>Mg(2+)</name>
        <dbReference type="ChEBI" id="CHEBI:18420"/>
    </cofactor>
</comment>
<comment type="similarity">
    <text evidence="4 19">In the C-terminal section; belongs to the NnrD/CARKD family.</text>
</comment>
<dbReference type="PANTHER" id="PTHR12592:SF0">
    <property type="entry name" value="ATP-DEPENDENT (S)-NAD(P)H-HYDRATE DEHYDRATASE"/>
    <property type="match status" value="1"/>
</dbReference>
<keyword evidence="23" id="KW-1185">Reference proteome</keyword>
<organism evidence="22 23">
    <name type="scientific">Clostridium polyendosporum</name>
    <dbReference type="NCBI Taxonomy" id="69208"/>
    <lineage>
        <taxon>Bacteria</taxon>
        <taxon>Bacillati</taxon>
        <taxon>Bacillota</taxon>
        <taxon>Clostridia</taxon>
        <taxon>Eubacteriales</taxon>
        <taxon>Clostridiaceae</taxon>
        <taxon>Clostridium</taxon>
    </lineage>
</organism>
<gene>
    <name evidence="18" type="primary">nnrE</name>
    <name evidence="17" type="synonym">nnrD</name>
    <name evidence="22" type="ORF">CPJCM30710_09450</name>
</gene>
<dbReference type="EMBL" id="BOPZ01000005">
    <property type="protein sequence ID" value="GIM28279.1"/>
    <property type="molecule type" value="Genomic_DNA"/>
</dbReference>
<dbReference type="HAMAP" id="MF_01966">
    <property type="entry name" value="NADHX_epimerase"/>
    <property type="match status" value="1"/>
</dbReference>
<dbReference type="EC" id="4.2.1.136" evidence="19"/>
<dbReference type="Gene3D" id="3.40.1190.20">
    <property type="match status" value="1"/>
</dbReference>
<feature type="binding site" evidence="17">
    <location>
        <position position="262"/>
    </location>
    <ligand>
        <name>(6S)-NADPHX</name>
        <dbReference type="ChEBI" id="CHEBI:64076"/>
    </ligand>
</feature>
<comment type="catalytic activity">
    <reaction evidence="16 17 19">
        <text>(6S)-NADPHX + ADP = AMP + phosphate + NADPH + H(+)</text>
        <dbReference type="Rhea" id="RHEA:32235"/>
        <dbReference type="ChEBI" id="CHEBI:15378"/>
        <dbReference type="ChEBI" id="CHEBI:43474"/>
        <dbReference type="ChEBI" id="CHEBI:57783"/>
        <dbReference type="ChEBI" id="CHEBI:64076"/>
        <dbReference type="ChEBI" id="CHEBI:456215"/>
        <dbReference type="ChEBI" id="CHEBI:456216"/>
        <dbReference type="EC" id="4.2.1.136"/>
    </reaction>
</comment>
<dbReference type="InterPro" id="IPR030677">
    <property type="entry name" value="Nnr"/>
</dbReference>
<feature type="binding site" evidence="18">
    <location>
        <position position="163"/>
    </location>
    <ligand>
        <name>K(+)</name>
        <dbReference type="ChEBI" id="CHEBI:29103"/>
    </ligand>
</feature>
<dbReference type="InterPro" id="IPR036652">
    <property type="entry name" value="YjeF_N_dom_sf"/>
</dbReference>
<evidence type="ECO:0000256" key="14">
    <source>
        <dbReference type="ARBA" id="ARBA00025153"/>
    </source>
</evidence>
<evidence type="ECO:0000256" key="11">
    <source>
        <dbReference type="ARBA" id="ARBA00023235"/>
    </source>
</evidence>
<comment type="similarity">
    <text evidence="3 19">In the N-terminal section; belongs to the NnrE/AIBP family.</text>
</comment>
<dbReference type="GO" id="GO:0052855">
    <property type="term" value="F:ADP-dependent NAD(P)H-hydrate dehydratase activity"/>
    <property type="evidence" value="ECO:0007669"/>
    <property type="project" value="UniProtKB-UniRule"/>
</dbReference>
<comment type="subunit">
    <text evidence="17">Homotetramer.</text>
</comment>
<evidence type="ECO:0000259" key="20">
    <source>
        <dbReference type="PROSITE" id="PS51383"/>
    </source>
</evidence>
<comment type="catalytic activity">
    <reaction evidence="2 18 19">
        <text>(6R)-NADPHX = (6S)-NADPHX</text>
        <dbReference type="Rhea" id="RHEA:32227"/>
        <dbReference type="ChEBI" id="CHEBI:64076"/>
        <dbReference type="ChEBI" id="CHEBI:64077"/>
        <dbReference type="EC" id="5.1.99.6"/>
    </reaction>
</comment>
<feature type="binding site" evidence="18">
    <location>
        <begin position="55"/>
        <end position="59"/>
    </location>
    <ligand>
        <name>(6S)-NADPHX</name>
        <dbReference type="ChEBI" id="CHEBI:64076"/>
    </ligand>
</feature>
<proteinExistence type="inferred from homology"/>
<feature type="binding site" evidence="17">
    <location>
        <position position="439"/>
    </location>
    <ligand>
        <name>AMP</name>
        <dbReference type="ChEBI" id="CHEBI:456215"/>
    </ligand>
</feature>
<evidence type="ECO:0000256" key="1">
    <source>
        <dbReference type="ARBA" id="ARBA00000013"/>
    </source>
</evidence>
<keyword evidence="11 18" id="KW-0413">Isomerase</keyword>
<evidence type="ECO:0000256" key="18">
    <source>
        <dbReference type="HAMAP-Rule" id="MF_01966"/>
    </source>
</evidence>
<comment type="function">
    <text evidence="17">Catalyzes the dehydration of the S-form of NAD(P)HX at the expense of ADP, which is converted to AMP. Together with NAD(P)HX epimerase, which catalyzes the epimerization of the S- and R-forms, the enzyme allows the repair of both epimers of NAD(P)HX, a damaged form of NAD(P)H that is a result of enzymatic or heat-dependent hydration.</text>
</comment>
<dbReference type="GO" id="GO:0110051">
    <property type="term" value="P:metabolite repair"/>
    <property type="evidence" value="ECO:0007669"/>
    <property type="project" value="TreeGrafter"/>
</dbReference>
<comment type="function">
    <text evidence="18">Catalyzes the epimerization of the S- and R-forms of NAD(P)HX, a damaged form of NAD(P)H that is a result of enzymatic or heat-dependent hydration. This is a prerequisite for the S-specific NAD(P)H-hydrate dehydratase to allow the repair of both epimers of NAD(P)HX.</text>
</comment>
<dbReference type="Proteomes" id="UP000679179">
    <property type="component" value="Unassembled WGS sequence"/>
</dbReference>
<evidence type="ECO:0000256" key="16">
    <source>
        <dbReference type="ARBA" id="ARBA00049209"/>
    </source>
</evidence>
<comment type="similarity">
    <text evidence="18">Belongs to the NnrE/AIBP family.</text>
</comment>
<dbReference type="GO" id="GO:0005524">
    <property type="term" value="F:ATP binding"/>
    <property type="evidence" value="ECO:0007669"/>
    <property type="project" value="UniProtKB-UniRule"/>
</dbReference>
<feature type="domain" description="YjeF C-terminal" evidence="20">
    <location>
        <begin position="227"/>
        <end position="497"/>
    </location>
</feature>
<dbReference type="InterPro" id="IPR004443">
    <property type="entry name" value="YjeF_N_dom"/>
</dbReference>
<dbReference type="NCBIfam" id="TIGR00197">
    <property type="entry name" value="yjeF_nterm"/>
    <property type="match status" value="1"/>
</dbReference>
<keyword evidence="13" id="KW-0511">Multifunctional enzyme</keyword>
<keyword evidence="9 18" id="KW-0630">Potassium</keyword>
<dbReference type="GO" id="GO:0052856">
    <property type="term" value="F:NAD(P)HX epimerase activity"/>
    <property type="evidence" value="ECO:0007669"/>
    <property type="project" value="UniProtKB-UniRule"/>
</dbReference>
<evidence type="ECO:0000256" key="5">
    <source>
        <dbReference type="ARBA" id="ARBA00022723"/>
    </source>
</evidence>
<dbReference type="GO" id="GO:0046496">
    <property type="term" value="P:nicotinamide nucleotide metabolic process"/>
    <property type="evidence" value="ECO:0007669"/>
    <property type="project" value="UniProtKB-UniRule"/>
</dbReference>
<dbReference type="CDD" id="cd01171">
    <property type="entry name" value="YXKO-related"/>
    <property type="match status" value="1"/>
</dbReference>
<evidence type="ECO:0000259" key="21">
    <source>
        <dbReference type="PROSITE" id="PS51385"/>
    </source>
</evidence>
<dbReference type="NCBIfam" id="TIGR00196">
    <property type="entry name" value="yjeF_cterm"/>
    <property type="match status" value="1"/>
</dbReference>
<evidence type="ECO:0000256" key="9">
    <source>
        <dbReference type="ARBA" id="ARBA00022958"/>
    </source>
</evidence>
<evidence type="ECO:0000256" key="4">
    <source>
        <dbReference type="ARBA" id="ARBA00009524"/>
    </source>
</evidence>
<name>A0A919RYU5_9CLOT</name>
<evidence type="ECO:0000256" key="2">
    <source>
        <dbReference type="ARBA" id="ARBA00000909"/>
    </source>
</evidence>
<feature type="binding site" evidence="17">
    <location>
        <position position="374"/>
    </location>
    <ligand>
        <name>(6S)-NADPHX</name>
        <dbReference type="ChEBI" id="CHEBI:64076"/>
    </ligand>
</feature>
<evidence type="ECO:0000256" key="6">
    <source>
        <dbReference type="ARBA" id="ARBA00022741"/>
    </source>
</evidence>
<evidence type="ECO:0000256" key="17">
    <source>
        <dbReference type="HAMAP-Rule" id="MF_01965"/>
    </source>
</evidence>
<dbReference type="PROSITE" id="PS51385">
    <property type="entry name" value="YJEF_N"/>
    <property type="match status" value="1"/>
</dbReference>
<keyword evidence="10 17" id="KW-0520">NAD</keyword>
<dbReference type="GO" id="GO:0046872">
    <property type="term" value="F:metal ion binding"/>
    <property type="evidence" value="ECO:0007669"/>
    <property type="project" value="UniProtKB-UniRule"/>
</dbReference>
<feature type="binding site" evidence="18">
    <location>
        <position position="160"/>
    </location>
    <ligand>
        <name>(6S)-NADPHX</name>
        <dbReference type="ChEBI" id="CHEBI:64076"/>
    </ligand>
</feature>
<sequence>MRVATSEIMRNIDKACIESLGIPGIVLMENAALKVLKHMDLENNHNFVVVCGSGNNGGDGFAIARHLKVKGKCVKVFLVSDGKKLSDDCATNYNILKNLGVKIHNLNNIEDCTSLKDALLNSDMTVDSLFGTGLSRKLDKFYIDIISIVNENSKYILSIDVPSGMDSNTGNVYCNCIEANKTVSFELYKIGFLKWNCYKYIGKVVVEDIGIPKFIIDKYHEGVFITTENVVRNNIPLRDVYAHKGDYGRALIIAGSKGFSGAAYISTQAAVRCGAGLVTLCTSEELQSILSVKLVEAMTSCYKDIEKLVNYIRKSNCIAIGPGLGDNQYTLSLVKEVLINSNCPIVIDADGINVLKSNLDLLKGRKAPVIITPHLGEMARITGYSIEYIRENRLEVAQQFAKDYGIVVLLKGYNTIITDGSKTYINPTGNSAMASGGMGDCLTGIITGLIAQGLAPFEGTVISAFIHGYIGEKLSENMYCVNASHVLDKIPEVIKDIIK</sequence>
<dbReference type="AlphaFoldDB" id="A0A919RYU5"/>
<keyword evidence="6 17" id="KW-0547">Nucleotide-binding</keyword>
<feature type="binding site" evidence="17">
    <location>
        <begin position="411"/>
        <end position="415"/>
    </location>
    <ligand>
        <name>AMP</name>
        <dbReference type="ChEBI" id="CHEBI:456215"/>
    </ligand>
</feature>
<dbReference type="PIRSF" id="PIRSF017184">
    <property type="entry name" value="Nnr"/>
    <property type="match status" value="1"/>
</dbReference>
<evidence type="ECO:0000256" key="7">
    <source>
        <dbReference type="ARBA" id="ARBA00022840"/>
    </source>
</evidence>